<proteinExistence type="inferred from homology"/>
<dbReference type="Pfam" id="PF01467">
    <property type="entry name" value="CTP_transf_like"/>
    <property type="match status" value="1"/>
</dbReference>
<dbReference type="Gene3D" id="3.40.50.620">
    <property type="entry name" value="HUPs"/>
    <property type="match status" value="1"/>
</dbReference>
<keyword evidence="7 11" id="KW-0547">Nucleotide-binding</keyword>
<dbReference type="RefSeq" id="WP_245824793.1">
    <property type="nucleotide sequence ID" value="NZ_BJXS01000007.1"/>
</dbReference>
<keyword evidence="8 11" id="KW-0067">ATP-binding</keyword>
<dbReference type="STRING" id="320497.A0U93_09290"/>
<comment type="pathway">
    <text evidence="2 11">Cofactor biosynthesis; NAD(+) biosynthesis; deamido-NAD(+) from nicotinate D-ribonucleotide: step 1/1.</text>
</comment>
<evidence type="ECO:0000256" key="4">
    <source>
        <dbReference type="ARBA" id="ARBA00022642"/>
    </source>
</evidence>
<dbReference type="AlphaFoldDB" id="A0A1U9KQT9"/>
<comment type="function">
    <text evidence="1 11">Catalyzes the reversible adenylation of nicotinate mononucleotide (NaMN) to nicotinic acid adenine dinucleotide (NaAD).</text>
</comment>
<dbReference type="InterPro" id="IPR005248">
    <property type="entry name" value="NadD/NMNAT"/>
</dbReference>
<reference evidence="12 13" key="1">
    <citation type="submission" date="2016-03" db="EMBL/GenBank/DDBJ databases">
        <title>Acetic acid bacteria sequencing.</title>
        <authorList>
            <person name="Brandt J."/>
            <person name="Jakob F."/>
            <person name="Vogel R.F."/>
        </authorList>
    </citation>
    <scope>NUCLEOTIDE SEQUENCE [LARGE SCALE GENOMIC DNA]</scope>
    <source>
        <strain evidence="12 13">NBRC 101099</strain>
    </source>
</reference>
<protein>
    <recommendedName>
        <fullName evidence="11">Probable nicotinate-nucleotide adenylyltransferase</fullName>
        <ecNumber evidence="11">2.7.7.18</ecNumber>
    </recommendedName>
    <alternativeName>
        <fullName evidence="11">Deamido-NAD(+) diphosphorylase</fullName>
    </alternativeName>
    <alternativeName>
        <fullName evidence="11">Deamido-NAD(+) pyrophosphorylase</fullName>
    </alternativeName>
    <alternativeName>
        <fullName evidence="11">Nicotinate mononucleotide adenylyltransferase</fullName>
        <shortName evidence="11">NaMN adenylyltransferase</shortName>
    </alternativeName>
</protein>
<evidence type="ECO:0000256" key="1">
    <source>
        <dbReference type="ARBA" id="ARBA00002324"/>
    </source>
</evidence>
<evidence type="ECO:0000256" key="3">
    <source>
        <dbReference type="ARBA" id="ARBA00009014"/>
    </source>
</evidence>
<evidence type="ECO:0000313" key="13">
    <source>
        <dbReference type="Proteomes" id="UP000188604"/>
    </source>
</evidence>
<evidence type="ECO:0000256" key="10">
    <source>
        <dbReference type="ARBA" id="ARBA00048721"/>
    </source>
</evidence>
<dbReference type="CDD" id="cd02165">
    <property type="entry name" value="NMNAT"/>
    <property type="match status" value="1"/>
</dbReference>
<dbReference type="KEGG" id="nch:A0U93_09290"/>
<dbReference type="EMBL" id="CP014691">
    <property type="protein sequence ID" value="AQS88107.1"/>
    <property type="molecule type" value="Genomic_DNA"/>
</dbReference>
<name>A0A1U9KQT9_9PROT</name>
<dbReference type="SUPFAM" id="SSF52374">
    <property type="entry name" value="Nucleotidylyl transferase"/>
    <property type="match status" value="1"/>
</dbReference>
<evidence type="ECO:0000256" key="7">
    <source>
        <dbReference type="ARBA" id="ARBA00022741"/>
    </source>
</evidence>
<evidence type="ECO:0000256" key="11">
    <source>
        <dbReference type="HAMAP-Rule" id="MF_00244"/>
    </source>
</evidence>
<evidence type="ECO:0000256" key="8">
    <source>
        <dbReference type="ARBA" id="ARBA00022840"/>
    </source>
</evidence>
<evidence type="ECO:0000256" key="9">
    <source>
        <dbReference type="ARBA" id="ARBA00023027"/>
    </source>
</evidence>
<gene>
    <name evidence="11" type="primary">nadD</name>
    <name evidence="12" type="ORF">A0U93_09290</name>
</gene>
<keyword evidence="4 11" id="KW-0662">Pyridine nucleotide biosynthesis</keyword>
<dbReference type="GO" id="GO:0004515">
    <property type="term" value="F:nicotinate-nucleotide adenylyltransferase activity"/>
    <property type="evidence" value="ECO:0007669"/>
    <property type="project" value="UniProtKB-UniRule"/>
</dbReference>
<dbReference type="PANTHER" id="PTHR39321:SF3">
    <property type="entry name" value="PHOSPHOPANTETHEINE ADENYLYLTRANSFERASE"/>
    <property type="match status" value="1"/>
</dbReference>
<keyword evidence="5 11" id="KW-0808">Transferase</keyword>
<dbReference type="GO" id="GO:0009435">
    <property type="term" value="P:NAD+ biosynthetic process"/>
    <property type="evidence" value="ECO:0007669"/>
    <property type="project" value="UniProtKB-UniRule"/>
</dbReference>
<dbReference type="NCBIfam" id="NF000843">
    <property type="entry name" value="PRK00071.2-2"/>
    <property type="match status" value="1"/>
</dbReference>
<dbReference type="PANTHER" id="PTHR39321">
    <property type="entry name" value="NICOTINATE-NUCLEOTIDE ADENYLYLTRANSFERASE-RELATED"/>
    <property type="match status" value="1"/>
</dbReference>
<dbReference type="Proteomes" id="UP000188604">
    <property type="component" value="Chromosome"/>
</dbReference>
<keyword evidence="9 11" id="KW-0520">NAD</keyword>
<dbReference type="InterPro" id="IPR004821">
    <property type="entry name" value="Cyt_trans-like"/>
</dbReference>
<accession>A0A1U9KQT9</accession>
<comment type="similarity">
    <text evidence="3 11">Belongs to the NadD family.</text>
</comment>
<comment type="catalytic activity">
    <reaction evidence="10 11">
        <text>nicotinate beta-D-ribonucleotide + ATP + H(+) = deamido-NAD(+) + diphosphate</text>
        <dbReference type="Rhea" id="RHEA:22860"/>
        <dbReference type="ChEBI" id="CHEBI:15378"/>
        <dbReference type="ChEBI" id="CHEBI:30616"/>
        <dbReference type="ChEBI" id="CHEBI:33019"/>
        <dbReference type="ChEBI" id="CHEBI:57502"/>
        <dbReference type="ChEBI" id="CHEBI:58437"/>
        <dbReference type="EC" id="2.7.7.18"/>
    </reaction>
</comment>
<sequence length="192" mass="21291">MAIGVLGGSFNPAHVGHLQLARYALQHLRLDQVWLMVSPGNPLKSRHGMAPFAARLASATRLADGRRIIATDIEARLHRRYTVETMAVLRQRFPRARFVWLMGADGLASLPRWRRWQDLARLVPIAILPRPGSNIGALEGLAAHRLRHTRRPPRRGPVLARYKGSAWTFLPAPQNGISATALRDSGMIADAP</sequence>
<dbReference type="NCBIfam" id="TIGR00482">
    <property type="entry name" value="nicotinate (nicotinamide) nucleotide adenylyltransferase"/>
    <property type="match status" value="1"/>
</dbReference>
<evidence type="ECO:0000256" key="2">
    <source>
        <dbReference type="ARBA" id="ARBA00005019"/>
    </source>
</evidence>
<keyword evidence="6 11" id="KW-0548">Nucleotidyltransferase</keyword>
<evidence type="ECO:0000256" key="6">
    <source>
        <dbReference type="ARBA" id="ARBA00022695"/>
    </source>
</evidence>
<dbReference type="HAMAP" id="MF_00244">
    <property type="entry name" value="NaMN_adenylyltr"/>
    <property type="match status" value="1"/>
</dbReference>
<organism evidence="12 13">
    <name type="scientific">Neoasaia chiangmaiensis</name>
    <dbReference type="NCBI Taxonomy" id="320497"/>
    <lineage>
        <taxon>Bacteria</taxon>
        <taxon>Pseudomonadati</taxon>
        <taxon>Pseudomonadota</taxon>
        <taxon>Alphaproteobacteria</taxon>
        <taxon>Acetobacterales</taxon>
        <taxon>Acetobacteraceae</taxon>
        <taxon>Neoasaia</taxon>
    </lineage>
</organism>
<dbReference type="InterPro" id="IPR014729">
    <property type="entry name" value="Rossmann-like_a/b/a_fold"/>
</dbReference>
<keyword evidence="13" id="KW-1185">Reference proteome</keyword>
<dbReference type="UniPathway" id="UPA00253">
    <property type="reaction ID" value="UER00332"/>
</dbReference>
<evidence type="ECO:0000256" key="5">
    <source>
        <dbReference type="ARBA" id="ARBA00022679"/>
    </source>
</evidence>
<dbReference type="GO" id="GO:0005524">
    <property type="term" value="F:ATP binding"/>
    <property type="evidence" value="ECO:0007669"/>
    <property type="project" value="UniProtKB-KW"/>
</dbReference>
<evidence type="ECO:0000313" key="12">
    <source>
        <dbReference type="EMBL" id="AQS88107.1"/>
    </source>
</evidence>
<dbReference type="EC" id="2.7.7.18" evidence="11"/>